<dbReference type="OrthoDB" id="391635at2"/>
<protein>
    <submittedName>
        <fullName evidence="2">Fatty acid-binding protein DegV</fullName>
    </submittedName>
</protein>
<dbReference type="Gene3D" id="3.40.50.10170">
    <property type="match status" value="1"/>
</dbReference>
<dbReference type="GO" id="GO:0008289">
    <property type="term" value="F:lipid binding"/>
    <property type="evidence" value="ECO:0007669"/>
    <property type="project" value="UniProtKB-KW"/>
</dbReference>
<dbReference type="EMBL" id="CP024964">
    <property type="protein sequence ID" value="ATZ18282.1"/>
    <property type="molecule type" value="Genomic_DNA"/>
</dbReference>
<evidence type="ECO:0000313" key="3">
    <source>
        <dbReference type="Proteomes" id="UP000231896"/>
    </source>
</evidence>
<evidence type="ECO:0000313" key="2">
    <source>
        <dbReference type="EMBL" id="ATZ18282.1"/>
    </source>
</evidence>
<dbReference type="RefSeq" id="WP_028124376.1">
    <property type="nucleotide sequence ID" value="NZ_CP024964.1"/>
</dbReference>
<dbReference type="KEGG" id="eml:EMELA_v1c07950"/>
<keyword evidence="3" id="KW-1185">Reference proteome</keyword>
<dbReference type="PROSITE" id="PS51482">
    <property type="entry name" value="DEGV"/>
    <property type="match status" value="1"/>
</dbReference>
<dbReference type="STRING" id="1408435.GCA_000685885_01054"/>
<dbReference type="AlphaFoldDB" id="A0A2K8NWR0"/>
<dbReference type="PANTHER" id="PTHR33434:SF2">
    <property type="entry name" value="FATTY ACID-BINDING PROTEIN TM_1468"/>
    <property type="match status" value="1"/>
</dbReference>
<accession>A0A2K8NWR0</accession>
<dbReference type="SUPFAM" id="SSF82549">
    <property type="entry name" value="DAK1/DegV-like"/>
    <property type="match status" value="1"/>
</dbReference>
<dbReference type="InterPro" id="IPR043168">
    <property type="entry name" value="DegV_C"/>
</dbReference>
<dbReference type="Gene3D" id="3.30.1180.10">
    <property type="match status" value="1"/>
</dbReference>
<name>A0A2K8NWR0_9MOLU</name>
<sequence>MKIVILLDSSGTNGSEKIKNKNIEVLPLHFTFSNGTDMLDTPKEVKERNIIKQISEGVDIKTSQASPGEVENKYDELLQKYDHIYHIPITGNLSSMLQTAMMVSRDDKYIGKVTVYENLNIAAQAIEQTALYISNLLEEGKIETPEQINEAIKEYEKSIYIAILPGDLRRLTSGGRGKKAVTTVLNLLKTKVLIKWEAEPKKEAMGRTVHSIMDKIVKVYHDSYTKGYEMIFVRTALTSPKIYEAAREALVEGKVNFSEELIPNIYTAHAGVDTIGFIITKKVSQ</sequence>
<dbReference type="InterPro" id="IPR003797">
    <property type="entry name" value="DegV"/>
</dbReference>
<dbReference type="Pfam" id="PF02645">
    <property type="entry name" value="DegV"/>
    <property type="match status" value="1"/>
</dbReference>
<keyword evidence="1" id="KW-0446">Lipid-binding</keyword>
<dbReference type="Proteomes" id="UP000231896">
    <property type="component" value="Chromosome"/>
</dbReference>
<gene>
    <name evidence="2" type="primary">degV</name>
    <name evidence="2" type="ORF">EMELA_v1c07950</name>
</gene>
<dbReference type="InterPro" id="IPR050270">
    <property type="entry name" value="DegV_domain_contain"/>
</dbReference>
<evidence type="ECO:0000256" key="1">
    <source>
        <dbReference type="ARBA" id="ARBA00023121"/>
    </source>
</evidence>
<organism evidence="2 3">
    <name type="scientific">Mesoplasma melaleucae</name>
    <dbReference type="NCBI Taxonomy" id="81459"/>
    <lineage>
        <taxon>Bacteria</taxon>
        <taxon>Bacillati</taxon>
        <taxon>Mycoplasmatota</taxon>
        <taxon>Mollicutes</taxon>
        <taxon>Entomoplasmatales</taxon>
        <taxon>Entomoplasmataceae</taxon>
        <taxon>Mesoplasma</taxon>
    </lineage>
</organism>
<dbReference type="NCBIfam" id="TIGR00762">
    <property type="entry name" value="DegV"/>
    <property type="match status" value="1"/>
</dbReference>
<proteinExistence type="predicted"/>
<dbReference type="PANTHER" id="PTHR33434">
    <property type="entry name" value="DEGV DOMAIN-CONTAINING PROTEIN DR_1986-RELATED"/>
    <property type="match status" value="1"/>
</dbReference>
<reference evidence="2 3" key="1">
    <citation type="submission" date="2017-11" db="EMBL/GenBank/DDBJ databases">
        <title>Genome sequence of Entomoplasma melaleucae M1 (ATCC 49191).</title>
        <authorList>
            <person name="Lo W.-S."/>
            <person name="Gasparich G.E."/>
            <person name="Kuo C.-H."/>
        </authorList>
    </citation>
    <scope>NUCLEOTIDE SEQUENCE [LARGE SCALE GENOMIC DNA]</scope>
    <source>
        <strain evidence="2 3">M1</strain>
    </source>
</reference>